<evidence type="ECO:0000313" key="10">
    <source>
        <dbReference type="EMBL" id="GAG36026.1"/>
    </source>
</evidence>
<feature type="domain" description="ABC3 transporter permease C-terminal" evidence="8">
    <location>
        <begin position="124"/>
        <end position="237"/>
    </location>
</feature>
<evidence type="ECO:0000259" key="8">
    <source>
        <dbReference type="Pfam" id="PF02687"/>
    </source>
</evidence>
<accession>X0YGU9</accession>
<dbReference type="Pfam" id="PF12704">
    <property type="entry name" value="MacB_PCD"/>
    <property type="match status" value="1"/>
</dbReference>
<dbReference type="GO" id="GO:0005886">
    <property type="term" value="C:plasma membrane"/>
    <property type="evidence" value="ECO:0007669"/>
    <property type="project" value="UniProtKB-SubCell"/>
</dbReference>
<evidence type="ECO:0000256" key="6">
    <source>
        <dbReference type="ARBA" id="ARBA00038076"/>
    </source>
</evidence>
<evidence type="ECO:0000256" key="2">
    <source>
        <dbReference type="ARBA" id="ARBA00022475"/>
    </source>
</evidence>
<keyword evidence="4 7" id="KW-1133">Transmembrane helix</keyword>
<reference evidence="10" key="1">
    <citation type="journal article" date="2014" name="Front. Microbiol.">
        <title>High frequency of phylogenetically diverse reductive dehalogenase-homologous genes in deep subseafloor sedimentary metagenomes.</title>
        <authorList>
            <person name="Kawai M."/>
            <person name="Futagami T."/>
            <person name="Toyoda A."/>
            <person name="Takaki Y."/>
            <person name="Nishi S."/>
            <person name="Hori S."/>
            <person name="Arai W."/>
            <person name="Tsubouchi T."/>
            <person name="Morono Y."/>
            <person name="Uchiyama I."/>
            <person name="Ito T."/>
            <person name="Fujiyama A."/>
            <person name="Inagaki F."/>
            <person name="Takami H."/>
        </authorList>
    </citation>
    <scope>NUCLEOTIDE SEQUENCE</scope>
    <source>
        <strain evidence="10">Expedition CK06-06</strain>
    </source>
</reference>
<evidence type="ECO:0000256" key="5">
    <source>
        <dbReference type="ARBA" id="ARBA00023136"/>
    </source>
</evidence>
<dbReference type="GO" id="GO:0022857">
    <property type="term" value="F:transmembrane transporter activity"/>
    <property type="evidence" value="ECO:0007669"/>
    <property type="project" value="TreeGrafter"/>
</dbReference>
<evidence type="ECO:0000256" key="7">
    <source>
        <dbReference type="SAM" id="Phobius"/>
    </source>
</evidence>
<dbReference type="InterPro" id="IPR050250">
    <property type="entry name" value="Macrolide_Exporter_MacB"/>
</dbReference>
<feature type="non-terminal residue" evidence="10">
    <location>
        <position position="1"/>
    </location>
</feature>
<sequence length="244" mass="26779">FPWIDPLQQTIKIDGRKFRVIGVLEEKKSAFGGRFDNYMIIPVTKFKHIYGMRDNSGGERSVNITVRAISPDLLQDAIAETRAVMRMERGLKPQQEDDFTIFTNDSSIKTFNEMTAGIKVGAFVIGIVALIVAGIGIMNIMFVSVTERTREIGIRKALGAKRKNILMQFLLEAVILSNIGGVIGVAVGFGLGNIVSMLTDFAGNVPLEWAIVGVIFCTTVGITFGFWPAFKASKLDPIVALRYG</sequence>
<dbReference type="PANTHER" id="PTHR30572:SF4">
    <property type="entry name" value="ABC TRANSPORTER PERMEASE YTRF"/>
    <property type="match status" value="1"/>
</dbReference>
<organism evidence="10">
    <name type="scientific">marine sediment metagenome</name>
    <dbReference type="NCBI Taxonomy" id="412755"/>
    <lineage>
        <taxon>unclassified sequences</taxon>
        <taxon>metagenomes</taxon>
        <taxon>ecological metagenomes</taxon>
    </lineage>
</organism>
<dbReference type="Pfam" id="PF02687">
    <property type="entry name" value="FtsX"/>
    <property type="match status" value="1"/>
</dbReference>
<feature type="transmembrane region" description="Helical" evidence="7">
    <location>
        <begin position="120"/>
        <end position="145"/>
    </location>
</feature>
<comment type="similarity">
    <text evidence="6">Belongs to the ABC-4 integral membrane protein family.</text>
</comment>
<gene>
    <name evidence="10" type="ORF">S01H1_67116</name>
</gene>
<dbReference type="InterPro" id="IPR003838">
    <property type="entry name" value="ABC3_permease_C"/>
</dbReference>
<comment type="subcellular location">
    <subcellularLocation>
        <location evidence="1">Cell membrane</location>
        <topology evidence="1">Multi-pass membrane protein</topology>
    </subcellularLocation>
</comment>
<evidence type="ECO:0000259" key="9">
    <source>
        <dbReference type="Pfam" id="PF12704"/>
    </source>
</evidence>
<protein>
    <submittedName>
        <fullName evidence="10">Uncharacterized protein</fullName>
    </submittedName>
</protein>
<keyword evidence="3 7" id="KW-0812">Transmembrane</keyword>
<keyword evidence="2" id="KW-1003">Cell membrane</keyword>
<feature type="transmembrane region" description="Helical" evidence="7">
    <location>
        <begin position="209"/>
        <end position="230"/>
    </location>
</feature>
<comment type="caution">
    <text evidence="10">The sequence shown here is derived from an EMBL/GenBank/DDBJ whole genome shotgun (WGS) entry which is preliminary data.</text>
</comment>
<evidence type="ECO:0000256" key="1">
    <source>
        <dbReference type="ARBA" id="ARBA00004651"/>
    </source>
</evidence>
<dbReference type="PANTHER" id="PTHR30572">
    <property type="entry name" value="MEMBRANE COMPONENT OF TRANSPORTER-RELATED"/>
    <property type="match status" value="1"/>
</dbReference>
<feature type="transmembrane region" description="Helical" evidence="7">
    <location>
        <begin position="165"/>
        <end position="189"/>
    </location>
</feature>
<dbReference type="AlphaFoldDB" id="X0YGU9"/>
<evidence type="ECO:0000256" key="4">
    <source>
        <dbReference type="ARBA" id="ARBA00022989"/>
    </source>
</evidence>
<feature type="domain" description="MacB-like periplasmic core" evidence="9">
    <location>
        <begin position="6"/>
        <end position="83"/>
    </location>
</feature>
<keyword evidence="5 7" id="KW-0472">Membrane</keyword>
<dbReference type="InterPro" id="IPR025857">
    <property type="entry name" value="MacB_PCD"/>
</dbReference>
<dbReference type="EMBL" id="BARS01044425">
    <property type="protein sequence ID" value="GAG36026.1"/>
    <property type="molecule type" value="Genomic_DNA"/>
</dbReference>
<proteinExistence type="inferred from homology"/>
<evidence type="ECO:0000256" key="3">
    <source>
        <dbReference type="ARBA" id="ARBA00022692"/>
    </source>
</evidence>
<name>X0YGU9_9ZZZZ</name>